<feature type="transmembrane region" description="Helical" evidence="7">
    <location>
        <begin position="278"/>
        <end position="300"/>
    </location>
</feature>
<dbReference type="Gene3D" id="1.20.1560.10">
    <property type="entry name" value="ABC transporter type 1, transmembrane domain"/>
    <property type="match status" value="1"/>
</dbReference>
<dbReference type="Proteomes" id="UP001073227">
    <property type="component" value="Unassembled WGS sequence"/>
</dbReference>
<dbReference type="Gene3D" id="3.40.50.300">
    <property type="entry name" value="P-loop containing nucleotide triphosphate hydrolases"/>
    <property type="match status" value="1"/>
</dbReference>
<evidence type="ECO:0000313" key="10">
    <source>
        <dbReference type="EMBL" id="MCY0148472.1"/>
    </source>
</evidence>
<keyword evidence="3" id="KW-0547">Nucleotide-binding</keyword>
<dbReference type="SMART" id="SM00382">
    <property type="entry name" value="AAA"/>
    <property type="match status" value="1"/>
</dbReference>
<dbReference type="SUPFAM" id="SSF52540">
    <property type="entry name" value="P-loop containing nucleoside triphosphate hydrolases"/>
    <property type="match status" value="1"/>
</dbReference>
<evidence type="ECO:0000259" key="9">
    <source>
        <dbReference type="PROSITE" id="PS50929"/>
    </source>
</evidence>
<dbReference type="PROSITE" id="PS50929">
    <property type="entry name" value="ABC_TM1F"/>
    <property type="match status" value="1"/>
</dbReference>
<keyword evidence="6 7" id="KW-0472">Membrane</keyword>
<evidence type="ECO:0000256" key="1">
    <source>
        <dbReference type="ARBA" id="ARBA00004651"/>
    </source>
</evidence>
<feature type="transmembrane region" description="Helical" evidence="7">
    <location>
        <begin position="165"/>
        <end position="185"/>
    </location>
</feature>
<evidence type="ECO:0000259" key="8">
    <source>
        <dbReference type="PROSITE" id="PS50893"/>
    </source>
</evidence>
<dbReference type="EMBL" id="JAOVZR010000001">
    <property type="protein sequence ID" value="MCY0148472.1"/>
    <property type="molecule type" value="Genomic_DNA"/>
</dbReference>
<feature type="domain" description="ABC transporter" evidence="8">
    <location>
        <begin position="347"/>
        <end position="558"/>
    </location>
</feature>
<evidence type="ECO:0000256" key="6">
    <source>
        <dbReference type="ARBA" id="ARBA00023136"/>
    </source>
</evidence>
<dbReference type="SUPFAM" id="SSF90123">
    <property type="entry name" value="ABC transporter transmembrane region"/>
    <property type="match status" value="1"/>
</dbReference>
<keyword evidence="4 10" id="KW-0067">ATP-binding</keyword>
<name>A0ABT3Z9Q4_9HYPH</name>
<gene>
    <name evidence="10" type="ORF">OEG84_12295</name>
</gene>
<dbReference type="InterPro" id="IPR036640">
    <property type="entry name" value="ABC1_TM_sf"/>
</dbReference>
<keyword evidence="11" id="KW-1185">Reference proteome</keyword>
<feature type="domain" description="ABC transmembrane type-1" evidence="9">
    <location>
        <begin position="22"/>
        <end position="309"/>
    </location>
</feature>
<feature type="transmembrane region" description="Helical" evidence="7">
    <location>
        <begin position="139"/>
        <end position="159"/>
    </location>
</feature>
<dbReference type="InterPro" id="IPR003439">
    <property type="entry name" value="ABC_transporter-like_ATP-bd"/>
</dbReference>
<comment type="caution">
    <text evidence="10">The sequence shown here is derived from an EMBL/GenBank/DDBJ whole genome shotgun (WGS) entry which is preliminary data.</text>
</comment>
<proteinExistence type="predicted"/>
<keyword evidence="2 7" id="KW-0812">Transmembrane</keyword>
<feature type="transmembrane region" description="Helical" evidence="7">
    <location>
        <begin position="250"/>
        <end position="272"/>
    </location>
</feature>
<dbReference type="RefSeq" id="WP_267654036.1">
    <property type="nucleotide sequence ID" value="NZ_JAOVZR010000001.1"/>
</dbReference>
<evidence type="ECO:0000313" key="11">
    <source>
        <dbReference type="Proteomes" id="UP001073227"/>
    </source>
</evidence>
<accession>A0ABT3Z9Q4</accession>
<organism evidence="10 11">
    <name type="scientific">Hoeflea algicola</name>
    <dbReference type="NCBI Taxonomy" id="2983763"/>
    <lineage>
        <taxon>Bacteria</taxon>
        <taxon>Pseudomonadati</taxon>
        <taxon>Pseudomonadota</taxon>
        <taxon>Alphaproteobacteria</taxon>
        <taxon>Hyphomicrobiales</taxon>
        <taxon>Rhizobiaceae</taxon>
        <taxon>Hoeflea</taxon>
    </lineage>
</organism>
<comment type="subcellular location">
    <subcellularLocation>
        <location evidence="1">Cell membrane</location>
        <topology evidence="1">Multi-pass membrane protein</topology>
    </subcellularLocation>
</comment>
<dbReference type="GO" id="GO:0005524">
    <property type="term" value="F:ATP binding"/>
    <property type="evidence" value="ECO:0007669"/>
    <property type="project" value="UniProtKB-KW"/>
</dbReference>
<dbReference type="PANTHER" id="PTHR43394:SF1">
    <property type="entry name" value="ATP-BINDING CASSETTE SUB-FAMILY B MEMBER 10, MITOCHONDRIAL"/>
    <property type="match status" value="1"/>
</dbReference>
<protein>
    <submittedName>
        <fullName evidence="10">ATP-binding cassette domain-containing protein</fullName>
    </submittedName>
</protein>
<dbReference type="InterPro" id="IPR039421">
    <property type="entry name" value="Type_1_exporter"/>
</dbReference>
<evidence type="ECO:0000256" key="2">
    <source>
        <dbReference type="ARBA" id="ARBA00022692"/>
    </source>
</evidence>
<dbReference type="InterPro" id="IPR011527">
    <property type="entry name" value="ABC1_TM_dom"/>
</dbReference>
<evidence type="ECO:0000256" key="3">
    <source>
        <dbReference type="ARBA" id="ARBA00022741"/>
    </source>
</evidence>
<evidence type="ECO:0000256" key="4">
    <source>
        <dbReference type="ARBA" id="ARBA00022840"/>
    </source>
</evidence>
<dbReference type="InterPro" id="IPR027417">
    <property type="entry name" value="P-loop_NTPase"/>
</dbReference>
<dbReference type="PANTHER" id="PTHR43394">
    <property type="entry name" value="ATP-DEPENDENT PERMEASE MDL1, MITOCHONDRIAL"/>
    <property type="match status" value="1"/>
</dbReference>
<keyword evidence="5 7" id="KW-1133">Transmembrane helix</keyword>
<feature type="transmembrane region" description="Helical" evidence="7">
    <location>
        <begin position="18"/>
        <end position="36"/>
    </location>
</feature>
<feature type="transmembrane region" description="Helical" evidence="7">
    <location>
        <begin position="42"/>
        <end position="62"/>
    </location>
</feature>
<evidence type="ECO:0000256" key="7">
    <source>
        <dbReference type="SAM" id="Phobius"/>
    </source>
</evidence>
<evidence type="ECO:0000256" key="5">
    <source>
        <dbReference type="ARBA" id="ARBA00022989"/>
    </source>
</evidence>
<dbReference type="InterPro" id="IPR003593">
    <property type="entry name" value="AAA+_ATPase"/>
</dbReference>
<dbReference type="Pfam" id="PF00005">
    <property type="entry name" value="ABC_tran"/>
    <property type="match status" value="1"/>
</dbReference>
<reference evidence="10" key="1">
    <citation type="submission" date="2022-10" db="EMBL/GenBank/DDBJ databases">
        <title>Hoeflea sp. G2-23, isolated from marine algae.</title>
        <authorList>
            <person name="Kristyanto S."/>
            <person name="Kim J.M."/>
            <person name="Jeon C.O."/>
        </authorList>
    </citation>
    <scope>NUCLEOTIDE SEQUENCE</scope>
    <source>
        <strain evidence="10">G2-23</strain>
    </source>
</reference>
<sequence>MSALWRIFLLVLRDQKTALIRGAALSVAVLLAGVGLLGLSGWFITAAAAAGLAGVGAVFDVFRPSAMVRFLALGRTAARYGERLLTHDATLRALASIRVRLLEVTAAAPFEKAVRLRGARALNRLMADVDALDGVPLRLVLPIGAGLLAQVLTFAALWWLVDIRVASLVVSGFLAGAGLAFFWSARAAVAPSRRAETAAQAFRTRFIDLIGARSDLAVYGRLAGQAESAAGADARRQEDLLTLDRIERRAGLLLSVTGTLVAAGALGLGMVLAQSGDLSPGLAAIGFFVALALMETVAPLRRATADLGRMMLAARRVGDGLIHTPHTAPVAASLSSGTAWSRDVDALTITDLNFHRPEALRPVLENVSLSLEMGHSLAITGPSGSGKSTLLLLIAHLLTPESGRILLSGTPLEHWVETDLRANVMLVPQRSTLMAGTIADALHLADPEASTEMLWAALDAVALASVIRAKGGLGFQLGARGEGLSGGETRRLVLARALLRKPKLLLLDEPTEGLDHTTARAVLCGIRTHLPQAAILTASHRPVETEWADQVLELSDAPK</sequence>
<dbReference type="PROSITE" id="PS50893">
    <property type="entry name" value="ABC_TRANSPORTER_2"/>
    <property type="match status" value="1"/>
</dbReference>